<evidence type="ECO:0000259" key="4">
    <source>
        <dbReference type="PROSITE" id="PS50902"/>
    </source>
</evidence>
<dbReference type="GO" id="GO:0010181">
    <property type="term" value="F:FMN binding"/>
    <property type="evidence" value="ECO:0007669"/>
    <property type="project" value="InterPro"/>
</dbReference>
<dbReference type="EMBL" id="CP159258">
    <property type="protein sequence ID" value="XCG76700.1"/>
    <property type="molecule type" value="Genomic_DNA"/>
</dbReference>
<dbReference type="PROSITE" id="PS50902">
    <property type="entry name" value="FLAVODOXIN_LIKE"/>
    <property type="match status" value="1"/>
</dbReference>
<dbReference type="InterPro" id="IPR005025">
    <property type="entry name" value="FMN_Rdtase-like_dom"/>
</dbReference>
<proteinExistence type="predicted"/>
<feature type="domain" description="Flavodoxin-like" evidence="4">
    <location>
        <begin position="43"/>
        <end position="221"/>
    </location>
</feature>
<gene>
    <name evidence="5" type="ORF">ABVN21_11715</name>
</gene>
<dbReference type="GO" id="GO:0009055">
    <property type="term" value="F:electron transfer activity"/>
    <property type="evidence" value="ECO:0007669"/>
    <property type="project" value="InterPro"/>
</dbReference>
<dbReference type="PROSITE" id="PS00201">
    <property type="entry name" value="FLAVODOXIN"/>
    <property type="match status" value="1"/>
</dbReference>
<dbReference type="PANTHER" id="PTHR30546">
    <property type="entry name" value="FLAVODOXIN-RELATED PROTEIN WRBA-RELATED"/>
    <property type="match status" value="1"/>
</dbReference>
<dbReference type="InterPro" id="IPR001226">
    <property type="entry name" value="Flavodoxin_CS"/>
</dbReference>
<dbReference type="GO" id="GO:0016020">
    <property type="term" value="C:membrane"/>
    <property type="evidence" value="ECO:0007669"/>
    <property type="project" value="TreeGrafter"/>
</dbReference>
<dbReference type="Pfam" id="PF03358">
    <property type="entry name" value="FMN_red"/>
    <property type="match status" value="1"/>
</dbReference>
<dbReference type="Gene3D" id="3.40.50.360">
    <property type="match status" value="1"/>
</dbReference>
<organism evidence="5">
    <name type="scientific">Pseudomonas sp. MYb327</name>
    <dbReference type="NCBI Taxonomy" id="2745230"/>
    <lineage>
        <taxon>Bacteria</taxon>
        <taxon>Pseudomonadati</taxon>
        <taxon>Pseudomonadota</taxon>
        <taxon>Gammaproteobacteria</taxon>
        <taxon>Pseudomonadales</taxon>
        <taxon>Pseudomonadaceae</taxon>
        <taxon>Pseudomonas</taxon>
    </lineage>
</organism>
<keyword evidence="2" id="KW-0285">Flavoprotein</keyword>
<sequence>MTPIVLQKHSQDQFFSLNNHPPLLTGRQKTGITKLSTHMTTKVAVIYHSGYGHTANVAKAVARGADSVEGTHSLLVQVEDIDQHWDALEKVDAIIFGSPTYMGSASAQFKTFMDATSRHVFAKGGVWADKIAAGFTNAASRSGDKLATLQQLSIFAAQHSMHWVNLGLPPGHNSSTTTEEMLNRDSYFIGVGAQSNFDEGPDVAPKNPDILTAEHLGARVARVARELVEGRRSLAQRFA</sequence>
<evidence type="ECO:0000256" key="1">
    <source>
        <dbReference type="ARBA" id="ARBA00001917"/>
    </source>
</evidence>
<keyword evidence="3" id="KW-0288">FMN</keyword>
<dbReference type="AlphaFoldDB" id="A0AAU8E8Z3"/>
<name>A0AAU8E8Z3_9PSED</name>
<dbReference type="InterPro" id="IPR029039">
    <property type="entry name" value="Flavoprotein-like_sf"/>
</dbReference>
<dbReference type="GO" id="GO:0003955">
    <property type="term" value="F:NAD(P)H dehydrogenase (quinone) activity"/>
    <property type="evidence" value="ECO:0007669"/>
    <property type="project" value="TreeGrafter"/>
</dbReference>
<reference evidence="5" key="1">
    <citation type="submission" date="2024-06" db="EMBL/GenBank/DDBJ databases">
        <title>The Caenorhabditis elegans bacterial microbiome influences microsporidia infection through nutrient limitation and inhibiting parasite invasion.</title>
        <authorList>
            <person name="Tamim El Jarkass H."/>
            <person name="Castelblanco S."/>
            <person name="Kaur M."/>
            <person name="Wan Y.C."/>
            <person name="Ellis A.E."/>
            <person name="Sheldon R.D."/>
            <person name="Lien E.C."/>
            <person name="Burton N.O."/>
            <person name="Wright G.D."/>
            <person name="Reinke A.W."/>
        </authorList>
    </citation>
    <scope>NUCLEOTIDE SEQUENCE</scope>
    <source>
        <strain evidence="5">MYb327</strain>
    </source>
</reference>
<accession>A0AAU8E8Z3</accession>
<evidence type="ECO:0000313" key="5">
    <source>
        <dbReference type="EMBL" id="XCG76700.1"/>
    </source>
</evidence>
<dbReference type="PANTHER" id="PTHR30546:SF23">
    <property type="entry name" value="FLAVOPROTEIN-LIKE PROTEIN YCP4-RELATED"/>
    <property type="match status" value="1"/>
</dbReference>
<evidence type="ECO:0000256" key="2">
    <source>
        <dbReference type="ARBA" id="ARBA00022630"/>
    </source>
</evidence>
<comment type="cofactor">
    <cofactor evidence="1">
        <name>FMN</name>
        <dbReference type="ChEBI" id="CHEBI:58210"/>
    </cofactor>
</comment>
<protein>
    <submittedName>
        <fullName evidence="5">Flavodoxin family protein</fullName>
    </submittedName>
</protein>
<dbReference type="RefSeq" id="WP_339552238.1">
    <property type="nucleotide sequence ID" value="NZ_CP159258.1"/>
</dbReference>
<dbReference type="SUPFAM" id="SSF52218">
    <property type="entry name" value="Flavoproteins"/>
    <property type="match status" value="1"/>
</dbReference>
<dbReference type="InterPro" id="IPR008254">
    <property type="entry name" value="Flavodoxin/NO_synth"/>
</dbReference>
<evidence type="ECO:0000256" key="3">
    <source>
        <dbReference type="ARBA" id="ARBA00022643"/>
    </source>
</evidence>